<dbReference type="OrthoDB" id="989295at2759"/>
<dbReference type="Proteomes" id="UP000325315">
    <property type="component" value="Unassembled WGS sequence"/>
</dbReference>
<sequence>MEKDMVELCLDDVEEEIIQFKVERSMQKSGYDLCLVGCYLTASVVHFPAMKNTMANLWHPLEGIQMHGDKFCRKRINIGTKEVKYGWDMSLKAQPRRAMITPSVWLREDNDGGNFRDFMGRQTVGRSVVFIMETKLDSTRMERVRRRCGFYNGIDVLALDTRSGISLGWKGDLSISLRSYSINHIDVDIEGDGDEPKWRLIGFHGALEAREKSGI</sequence>
<gene>
    <name evidence="1" type="ORF">EPI10_005225</name>
</gene>
<name>A0A5B6WPZ5_9ROSI</name>
<evidence type="ECO:0000313" key="2">
    <source>
        <dbReference type="Proteomes" id="UP000325315"/>
    </source>
</evidence>
<dbReference type="AlphaFoldDB" id="A0A5B6WPZ5"/>
<proteinExistence type="predicted"/>
<keyword evidence="2" id="KW-1185">Reference proteome</keyword>
<organism evidence="1 2">
    <name type="scientific">Gossypium australe</name>
    <dbReference type="NCBI Taxonomy" id="47621"/>
    <lineage>
        <taxon>Eukaryota</taxon>
        <taxon>Viridiplantae</taxon>
        <taxon>Streptophyta</taxon>
        <taxon>Embryophyta</taxon>
        <taxon>Tracheophyta</taxon>
        <taxon>Spermatophyta</taxon>
        <taxon>Magnoliopsida</taxon>
        <taxon>eudicotyledons</taxon>
        <taxon>Gunneridae</taxon>
        <taxon>Pentapetalae</taxon>
        <taxon>rosids</taxon>
        <taxon>malvids</taxon>
        <taxon>Malvales</taxon>
        <taxon>Malvaceae</taxon>
        <taxon>Malvoideae</taxon>
        <taxon>Gossypium</taxon>
    </lineage>
</organism>
<accession>A0A5B6WPZ5</accession>
<comment type="caution">
    <text evidence="1">The sequence shown here is derived from an EMBL/GenBank/DDBJ whole genome shotgun (WGS) entry which is preliminary data.</text>
</comment>
<dbReference type="EMBL" id="SMMG02000002">
    <property type="protein sequence ID" value="KAA3483027.1"/>
    <property type="molecule type" value="Genomic_DNA"/>
</dbReference>
<reference evidence="2" key="1">
    <citation type="journal article" date="2019" name="Plant Biotechnol. J.">
        <title>Genome sequencing of the Australian wild diploid species Gossypium australe highlights disease resistance and delayed gland morphogenesis.</title>
        <authorList>
            <person name="Cai Y."/>
            <person name="Cai X."/>
            <person name="Wang Q."/>
            <person name="Wang P."/>
            <person name="Zhang Y."/>
            <person name="Cai C."/>
            <person name="Xu Y."/>
            <person name="Wang K."/>
            <person name="Zhou Z."/>
            <person name="Wang C."/>
            <person name="Geng S."/>
            <person name="Li B."/>
            <person name="Dong Q."/>
            <person name="Hou Y."/>
            <person name="Wang H."/>
            <person name="Ai P."/>
            <person name="Liu Z."/>
            <person name="Yi F."/>
            <person name="Sun M."/>
            <person name="An G."/>
            <person name="Cheng J."/>
            <person name="Zhang Y."/>
            <person name="Shi Q."/>
            <person name="Xie Y."/>
            <person name="Shi X."/>
            <person name="Chang Y."/>
            <person name="Huang F."/>
            <person name="Chen Y."/>
            <person name="Hong S."/>
            <person name="Mi L."/>
            <person name="Sun Q."/>
            <person name="Zhang L."/>
            <person name="Zhou B."/>
            <person name="Peng R."/>
            <person name="Zhang X."/>
            <person name="Liu F."/>
        </authorList>
    </citation>
    <scope>NUCLEOTIDE SEQUENCE [LARGE SCALE GENOMIC DNA]</scope>
    <source>
        <strain evidence="2">cv. PA1801</strain>
    </source>
</reference>
<evidence type="ECO:0000313" key="1">
    <source>
        <dbReference type="EMBL" id="KAA3483027.1"/>
    </source>
</evidence>
<protein>
    <submittedName>
        <fullName evidence="1">Transcription factor MYB12-like</fullName>
    </submittedName>
</protein>